<sequence>ISLEEFFKDSKDKKAAPIMAKGAIKIVNDLVKNNKVHAEN</sequence>
<dbReference type="EMBL" id="LAZR01044545">
    <property type="protein sequence ID" value="KKL04385.1"/>
    <property type="molecule type" value="Genomic_DNA"/>
</dbReference>
<dbReference type="AlphaFoldDB" id="A0A0F9A4J7"/>
<name>A0A0F9A4J7_9ZZZZ</name>
<organism evidence="1">
    <name type="scientific">marine sediment metagenome</name>
    <dbReference type="NCBI Taxonomy" id="412755"/>
    <lineage>
        <taxon>unclassified sequences</taxon>
        <taxon>metagenomes</taxon>
        <taxon>ecological metagenomes</taxon>
    </lineage>
</organism>
<comment type="caution">
    <text evidence="1">The sequence shown here is derived from an EMBL/GenBank/DDBJ whole genome shotgun (WGS) entry which is preliminary data.</text>
</comment>
<protein>
    <submittedName>
        <fullName evidence="1">Uncharacterized protein</fullName>
    </submittedName>
</protein>
<evidence type="ECO:0000313" key="1">
    <source>
        <dbReference type="EMBL" id="KKL04385.1"/>
    </source>
</evidence>
<accession>A0A0F9A4J7</accession>
<reference evidence="1" key="1">
    <citation type="journal article" date="2015" name="Nature">
        <title>Complex archaea that bridge the gap between prokaryotes and eukaryotes.</title>
        <authorList>
            <person name="Spang A."/>
            <person name="Saw J.H."/>
            <person name="Jorgensen S.L."/>
            <person name="Zaremba-Niedzwiedzka K."/>
            <person name="Martijn J."/>
            <person name="Lind A.E."/>
            <person name="van Eijk R."/>
            <person name="Schleper C."/>
            <person name="Guy L."/>
            <person name="Ettema T.J."/>
        </authorList>
    </citation>
    <scope>NUCLEOTIDE SEQUENCE</scope>
</reference>
<proteinExistence type="predicted"/>
<feature type="non-terminal residue" evidence="1">
    <location>
        <position position="1"/>
    </location>
</feature>
<gene>
    <name evidence="1" type="ORF">LCGC14_2616610</name>
</gene>